<keyword evidence="3" id="KW-0227">DNA damage</keyword>
<evidence type="ECO:0000256" key="7">
    <source>
        <dbReference type="ARBA" id="ARBA00022840"/>
    </source>
</evidence>
<dbReference type="InterPro" id="IPR038726">
    <property type="entry name" value="PDDEXK_AddAB-type"/>
</dbReference>
<feature type="binding site" evidence="14">
    <location>
        <begin position="11"/>
        <end position="18"/>
    </location>
    <ligand>
        <name>ATP</name>
        <dbReference type="ChEBI" id="CHEBI:30616"/>
    </ligand>
</feature>
<evidence type="ECO:0000256" key="10">
    <source>
        <dbReference type="ARBA" id="ARBA00023235"/>
    </source>
</evidence>
<evidence type="ECO:0000256" key="4">
    <source>
        <dbReference type="ARBA" id="ARBA00022801"/>
    </source>
</evidence>
<dbReference type="GO" id="GO:0004527">
    <property type="term" value="F:exonuclease activity"/>
    <property type="evidence" value="ECO:0007669"/>
    <property type="project" value="UniProtKB-KW"/>
</dbReference>
<keyword evidence="1" id="KW-0540">Nuclease</keyword>
<dbReference type="KEGG" id="slom:PXH66_01160"/>
<protein>
    <recommendedName>
        <fullName evidence="12">DNA 3'-5' helicase</fullName>
        <ecNumber evidence="12">5.6.2.4</ecNumber>
    </recommendedName>
</protein>
<dbReference type="Pfam" id="PF00580">
    <property type="entry name" value="UvrD-helicase"/>
    <property type="match status" value="1"/>
</dbReference>
<evidence type="ECO:0000256" key="8">
    <source>
        <dbReference type="ARBA" id="ARBA00023125"/>
    </source>
</evidence>
<dbReference type="Proteomes" id="UP001218638">
    <property type="component" value="Chromosome"/>
</dbReference>
<dbReference type="PANTHER" id="PTHR11070:SF67">
    <property type="entry name" value="DNA 3'-5' HELICASE"/>
    <property type="match status" value="1"/>
</dbReference>
<dbReference type="GO" id="GO:0003677">
    <property type="term" value="F:DNA binding"/>
    <property type="evidence" value="ECO:0007669"/>
    <property type="project" value="UniProtKB-KW"/>
</dbReference>
<keyword evidence="2 14" id="KW-0547">Nucleotide-binding</keyword>
<gene>
    <name evidence="17" type="ORF">PXH66_01160</name>
</gene>
<dbReference type="GO" id="GO:0043138">
    <property type="term" value="F:3'-5' DNA helicase activity"/>
    <property type="evidence" value="ECO:0007669"/>
    <property type="project" value="UniProtKB-EC"/>
</dbReference>
<name>A0AAE9ZXP2_9BACT</name>
<dbReference type="Pfam" id="PF13361">
    <property type="entry name" value="UvrD_C"/>
    <property type="match status" value="1"/>
</dbReference>
<dbReference type="EC" id="5.6.2.4" evidence="12"/>
<dbReference type="Gene3D" id="3.90.320.10">
    <property type="match status" value="1"/>
</dbReference>
<evidence type="ECO:0000256" key="6">
    <source>
        <dbReference type="ARBA" id="ARBA00022839"/>
    </source>
</evidence>
<dbReference type="InterPro" id="IPR027417">
    <property type="entry name" value="P-loop_NTPase"/>
</dbReference>
<dbReference type="PANTHER" id="PTHR11070">
    <property type="entry name" value="UVRD / RECB / PCRA DNA HELICASE FAMILY MEMBER"/>
    <property type="match status" value="1"/>
</dbReference>
<reference evidence="17" key="1">
    <citation type="submission" date="2023-03" db="EMBL/GenBank/DDBJ databases">
        <title>Lomoglobus Profundus gen. nov., sp. nov., a novel member of the phylum Verrucomicrobia, isolated from deep-marine sediment of South China Sea.</title>
        <authorList>
            <person name="Ahmad T."/>
            <person name="Ishaq S.E."/>
            <person name="Wang F."/>
        </authorList>
    </citation>
    <scope>NUCLEOTIDE SEQUENCE</scope>
    <source>
        <strain evidence="17">LMO-M01</strain>
    </source>
</reference>
<evidence type="ECO:0000256" key="2">
    <source>
        <dbReference type="ARBA" id="ARBA00022741"/>
    </source>
</evidence>
<keyword evidence="8" id="KW-0238">DNA-binding</keyword>
<dbReference type="InterPro" id="IPR014017">
    <property type="entry name" value="DNA_helicase_UvrD-like_C"/>
</dbReference>
<dbReference type="GO" id="GO:0005829">
    <property type="term" value="C:cytosol"/>
    <property type="evidence" value="ECO:0007669"/>
    <property type="project" value="TreeGrafter"/>
</dbReference>
<comment type="catalytic activity">
    <reaction evidence="13">
        <text>ATP + H2O = ADP + phosphate + H(+)</text>
        <dbReference type="Rhea" id="RHEA:13065"/>
        <dbReference type="ChEBI" id="CHEBI:15377"/>
        <dbReference type="ChEBI" id="CHEBI:15378"/>
        <dbReference type="ChEBI" id="CHEBI:30616"/>
        <dbReference type="ChEBI" id="CHEBI:43474"/>
        <dbReference type="ChEBI" id="CHEBI:456216"/>
        <dbReference type="EC" id="5.6.2.4"/>
    </reaction>
</comment>
<sequence>MSDLGHLMILASAGAGKTYALTTRFVRLLALGAPPERIVALTFTRKAAGEFFDEILNRLAAAATEAKAARTLAREIEQGDFGTEDFLGLLRAMINAMSRLHLGTLDGFFSRLVQAFPLELGLGGEFTLLEEATARRERQRVLGLIFGVGATSEAARDDFLEAFKRATYGVEEKGLQRRLDRFLDEHGETYLAAPNGDAWGNPARIWPEGCPWLDESEPIAAAAERCREALPWAEFNEKQRARWEDFFTALQEWVPGAVLPKPVEYLLKNALAVWDGLWAGDAVMTIERRKVSLDPATGRAIAGVMRAIVAAEFTRKFEITRGIHAVLALYDRVYDDQVRRTGQLTFADVQRLLQPDGPGAMDAERRLLIDWRLDARFDHWLLDEFQDTSRRQWAILRNLIDEAVQDPEGRRSFFYVGDVKQAIYAWRGGDARLFREIFDYYNEAAPGSIGEQHLTQSWRSGPAVIAMVNAVCGEADALSAMVPPVVVERWIRDWRAHESARPQLAGFAALRQADDEAGRFAETLRILGDIDPAERGLTVAVLVQKNDTGARLAEYLRAEGGLAAIAESDLHIAFDNPFTCGLLALLRWAAYPADSMAREAVAMSPVARVLDELGWRDPSQVCTEVLAEIDAAGFAGMLFDWVRRMEPHIAADDHFSRLRGRQLIEAAEAFDENGGRDVAEFLDWMAAHTLREAEAPGVIRVMTVHKAKGLGFDVVVLPDLQGQSVDQRRKGLAVHRDAHHEVDWVLDLPTMQLAQNDSVFAEQIDAEKAESAYEALCKLYVALTRAKQALYVVMEPVGRSSSRNFPKLLTQALGETWQAGDPDWFRDLSTPEADVAVADESSRIEPPEQIERMVRRSPRTPAGGATVFLPGERWFAAKSSSRAAWGTTVHELLGTIEWLTAEELGDWVERMITAGRDAEAVRAVAELWKSAETRALFERPSTGETDVWRERAYEWADGATWTSGVFDRVVVERDDRGMARSLKVYDFKTDEVGQGSLDAQAEGYRPQLTQYAEAAARLAQVALSQVTVAVVFVRAGRVVELR</sequence>
<dbReference type="GO" id="GO:0005524">
    <property type="term" value="F:ATP binding"/>
    <property type="evidence" value="ECO:0007669"/>
    <property type="project" value="UniProtKB-UniRule"/>
</dbReference>
<dbReference type="InterPro" id="IPR014016">
    <property type="entry name" value="UvrD-like_ATP-bd"/>
</dbReference>
<keyword evidence="4 14" id="KW-0378">Hydrolase</keyword>
<evidence type="ECO:0000256" key="3">
    <source>
        <dbReference type="ARBA" id="ARBA00022763"/>
    </source>
</evidence>
<evidence type="ECO:0000256" key="14">
    <source>
        <dbReference type="PROSITE-ProRule" id="PRU00560"/>
    </source>
</evidence>
<organism evidence="17 18">
    <name type="scientific">Synoicihabitans lomoniglobus</name>
    <dbReference type="NCBI Taxonomy" id="2909285"/>
    <lineage>
        <taxon>Bacteria</taxon>
        <taxon>Pseudomonadati</taxon>
        <taxon>Verrucomicrobiota</taxon>
        <taxon>Opitutia</taxon>
        <taxon>Opitutales</taxon>
        <taxon>Opitutaceae</taxon>
        <taxon>Synoicihabitans</taxon>
    </lineage>
</organism>
<dbReference type="PROSITE" id="PS51217">
    <property type="entry name" value="UVRD_HELICASE_CTER"/>
    <property type="match status" value="1"/>
</dbReference>
<evidence type="ECO:0000256" key="13">
    <source>
        <dbReference type="ARBA" id="ARBA00048988"/>
    </source>
</evidence>
<keyword evidence="6" id="KW-0269">Exonuclease</keyword>
<accession>A0AAE9ZXP2</accession>
<dbReference type="InterPro" id="IPR000212">
    <property type="entry name" value="DNA_helicase_UvrD/REP"/>
</dbReference>
<keyword evidence="10" id="KW-0413">Isomerase</keyword>
<feature type="domain" description="UvrD-like helicase ATP-binding" evidence="15">
    <location>
        <begin position="1"/>
        <end position="461"/>
    </location>
</feature>
<dbReference type="EMBL" id="CP119075">
    <property type="protein sequence ID" value="WED65456.1"/>
    <property type="molecule type" value="Genomic_DNA"/>
</dbReference>
<evidence type="ECO:0000313" key="18">
    <source>
        <dbReference type="Proteomes" id="UP001218638"/>
    </source>
</evidence>
<feature type="domain" description="UvrD-like helicase C-terminal" evidence="16">
    <location>
        <begin position="473"/>
        <end position="709"/>
    </location>
</feature>
<evidence type="ECO:0000313" key="17">
    <source>
        <dbReference type="EMBL" id="WED65456.1"/>
    </source>
</evidence>
<keyword evidence="7 14" id="KW-0067">ATP-binding</keyword>
<evidence type="ECO:0000256" key="11">
    <source>
        <dbReference type="ARBA" id="ARBA00034617"/>
    </source>
</evidence>
<dbReference type="SUPFAM" id="SSF52540">
    <property type="entry name" value="P-loop containing nucleoside triphosphate hydrolases"/>
    <property type="match status" value="1"/>
</dbReference>
<dbReference type="Pfam" id="PF12705">
    <property type="entry name" value="PDDEXK_1"/>
    <property type="match status" value="1"/>
</dbReference>
<evidence type="ECO:0000256" key="5">
    <source>
        <dbReference type="ARBA" id="ARBA00022806"/>
    </source>
</evidence>
<evidence type="ECO:0000256" key="1">
    <source>
        <dbReference type="ARBA" id="ARBA00022722"/>
    </source>
</evidence>
<dbReference type="GO" id="GO:0000725">
    <property type="term" value="P:recombinational repair"/>
    <property type="evidence" value="ECO:0007669"/>
    <property type="project" value="TreeGrafter"/>
</dbReference>
<evidence type="ECO:0000259" key="15">
    <source>
        <dbReference type="PROSITE" id="PS51198"/>
    </source>
</evidence>
<evidence type="ECO:0000259" key="16">
    <source>
        <dbReference type="PROSITE" id="PS51217"/>
    </source>
</evidence>
<dbReference type="InterPro" id="IPR011604">
    <property type="entry name" value="PDDEXK-like_dom_sf"/>
</dbReference>
<dbReference type="RefSeq" id="WP_330929404.1">
    <property type="nucleotide sequence ID" value="NZ_CP119075.1"/>
</dbReference>
<dbReference type="AlphaFoldDB" id="A0AAE9ZXP2"/>
<keyword evidence="5 14" id="KW-0347">Helicase</keyword>
<evidence type="ECO:0000256" key="12">
    <source>
        <dbReference type="ARBA" id="ARBA00034808"/>
    </source>
</evidence>
<dbReference type="PROSITE" id="PS51198">
    <property type="entry name" value="UVRD_HELICASE_ATP_BIND"/>
    <property type="match status" value="1"/>
</dbReference>
<proteinExistence type="predicted"/>
<comment type="catalytic activity">
    <reaction evidence="11">
        <text>Couples ATP hydrolysis with the unwinding of duplex DNA by translocating in the 3'-5' direction.</text>
        <dbReference type="EC" id="5.6.2.4"/>
    </reaction>
</comment>
<dbReference type="Gene3D" id="3.40.50.300">
    <property type="entry name" value="P-loop containing nucleotide triphosphate hydrolases"/>
    <property type="match status" value="3"/>
</dbReference>
<keyword evidence="18" id="KW-1185">Reference proteome</keyword>
<evidence type="ECO:0000256" key="9">
    <source>
        <dbReference type="ARBA" id="ARBA00023204"/>
    </source>
</evidence>
<keyword evidence="9" id="KW-0234">DNA repair</keyword>